<feature type="region of interest" description="Disordered" evidence="1">
    <location>
        <begin position="1"/>
        <end position="61"/>
    </location>
</feature>
<evidence type="ECO:0000256" key="2">
    <source>
        <dbReference type="SAM" id="Phobius"/>
    </source>
</evidence>
<keyword evidence="4" id="KW-1185">Reference proteome</keyword>
<dbReference type="EMBL" id="LQOJ01000015">
    <property type="protein sequence ID" value="ORV08501.1"/>
    <property type="molecule type" value="Genomic_DNA"/>
</dbReference>
<feature type="transmembrane region" description="Helical" evidence="2">
    <location>
        <begin position="131"/>
        <end position="150"/>
    </location>
</feature>
<name>A0A1X1RL69_MYCFA</name>
<feature type="transmembrane region" description="Helical" evidence="2">
    <location>
        <begin position="97"/>
        <end position="125"/>
    </location>
</feature>
<proteinExistence type="predicted"/>
<dbReference type="STRING" id="1793.AWC04_02150"/>
<evidence type="ECO:0000313" key="3">
    <source>
        <dbReference type="EMBL" id="ORV08501.1"/>
    </source>
</evidence>
<protein>
    <submittedName>
        <fullName evidence="3">Uncharacterized protein</fullName>
    </submittedName>
</protein>
<feature type="compositionally biased region" description="Low complexity" evidence="1">
    <location>
        <begin position="34"/>
        <end position="60"/>
    </location>
</feature>
<organism evidence="3 4">
    <name type="scientific">Mycolicibacterium fallax</name>
    <name type="common">Mycobacterium fallax</name>
    <dbReference type="NCBI Taxonomy" id="1793"/>
    <lineage>
        <taxon>Bacteria</taxon>
        <taxon>Bacillati</taxon>
        <taxon>Actinomycetota</taxon>
        <taxon>Actinomycetes</taxon>
        <taxon>Mycobacteriales</taxon>
        <taxon>Mycobacteriaceae</taxon>
        <taxon>Mycolicibacterium</taxon>
    </lineage>
</organism>
<comment type="caution">
    <text evidence="3">The sequence shown here is derived from an EMBL/GenBank/DDBJ whole genome shotgun (WGS) entry which is preliminary data.</text>
</comment>
<gene>
    <name evidence="3" type="ORF">AWC04_02150</name>
</gene>
<keyword evidence="2" id="KW-0812">Transmembrane</keyword>
<reference evidence="3 4" key="1">
    <citation type="submission" date="2016-01" db="EMBL/GenBank/DDBJ databases">
        <title>The new phylogeny of the genus Mycobacterium.</title>
        <authorList>
            <person name="Tarcisio F."/>
            <person name="Conor M."/>
            <person name="Antonella G."/>
            <person name="Elisabetta G."/>
            <person name="Giulia F.S."/>
            <person name="Sara T."/>
            <person name="Anna F."/>
            <person name="Clotilde B."/>
            <person name="Roberto B."/>
            <person name="Veronica D.S."/>
            <person name="Fabio R."/>
            <person name="Monica P."/>
            <person name="Olivier J."/>
            <person name="Enrico T."/>
            <person name="Nicola S."/>
        </authorList>
    </citation>
    <scope>NUCLEOTIDE SEQUENCE [LARGE SCALE GENOMIC DNA]</scope>
    <source>
        <strain evidence="3 4">DSM 44179</strain>
    </source>
</reference>
<evidence type="ECO:0000256" key="1">
    <source>
        <dbReference type="SAM" id="MobiDB-lite"/>
    </source>
</evidence>
<accession>A0A1X1RL69</accession>
<evidence type="ECO:0000313" key="4">
    <source>
        <dbReference type="Proteomes" id="UP000193484"/>
    </source>
</evidence>
<keyword evidence="2" id="KW-0472">Membrane</keyword>
<sequence length="259" mass="26425">MPQPETRHPPGHNGTMADLLDAQSPNPAPEGVADDTAAAQPTPAQPAATPPSATGSTSAPKWAAIRARTPGIGRAMARQAAAASSKFAPLANRAGDAVIAASPLTLGLAALSFLLTASIIASVALDNTLGVTAAILFVPALAGALGAAGMRSIDDRRRSRAAREVAQRDALAAQSLERTLDYVDAKLTRALDRFGTERHSDAVVAMFQAKAATELCLGPVPPGPSRDPQATEVDVDRYGLAGFFTSSALTSGDSAGLRL</sequence>
<dbReference type="Proteomes" id="UP000193484">
    <property type="component" value="Unassembled WGS sequence"/>
</dbReference>
<dbReference type="AlphaFoldDB" id="A0A1X1RL69"/>
<keyword evidence="2" id="KW-1133">Transmembrane helix</keyword>